<evidence type="ECO:0000256" key="2">
    <source>
        <dbReference type="ARBA" id="ARBA00022679"/>
    </source>
</evidence>
<dbReference type="GO" id="GO:0008865">
    <property type="term" value="F:fructokinase activity"/>
    <property type="evidence" value="ECO:0007669"/>
    <property type="project" value="TreeGrafter"/>
</dbReference>
<name>A0A4Y7KUQ2_PAPSO</name>
<dbReference type="STRING" id="3469.A0A4Y7KUQ2"/>
<dbReference type="OMA" id="ESEFMFF"/>
<feature type="domain" description="Carbohydrate kinase PfkB" evidence="6">
    <location>
        <begin position="2"/>
        <end position="104"/>
    </location>
</feature>
<comment type="similarity">
    <text evidence="1">Belongs to the carbohydrate kinase PfkB family.</text>
</comment>
<dbReference type="Gramene" id="RZC75898">
    <property type="protein sequence ID" value="RZC75898"/>
    <property type="gene ID" value="C5167_000349"/>
</dbReference>
<dbReference type="GO" id="GO:0005829">
    <property type="term" value="C:cytosol"/>
    <property type="evidence" value="ECO:0007669"/>
    <property type="project" value="TreeGrafter"/>
</dbReference>
<evidence type="ECO:0000256" key="4">
    <source>
        <dbReference type="ARBA" id="ARBA00022777"/>
    </source>
</evidence>
<reference evidence="7 8" key="1">
    <citation type="journal article" date="2018" name="Science">
        <title>The opium poppy genome and morphinan production.</title>
        <authorList>
            <person name="Guo L."/>
            <person name="Winzer T."/>
            <person name="Yang X."/>
            <person name="Li Y."/>
            <person name="Ning Z."/>
            <person name="He Z."/>
            <person name="Teodor R."/>
            <person name="Lu Y."/>
            <person name="Bowser T.A."/>
            <person name="Graham I.A."/>
            <person name="Ye K."/>
        </authorList>
    </citation>
    <scope>NUCLEOTIDE SEQUENCE [LARGE SCALE GENOMIC DNA]</scope>
    <source>
        <strain evidence="8">cv. HN1</strain>
        <tissue evidence="7">Leaves</tissue>
    </source>
</reference>
<protein>
    <recommendedName>
        <fullName evidence="6">Carbohydrate kinase PfkB domain-containing protein</fullName>
    </recommendedName>
</protein>
<dbReference type="Pfam" id="PF00294">
    <property type="entry name" value="PfkB"/>
    <property type="match status" value="1"/>
</dbReference>
<proteinExistence type="inferred from homology"/>
<dbReference type="GO" id="GO:0005524">
    <property type="term" value="F:ATP binding"/>
    <property type="evidence" value="ECO:0007669"/>
    <property type="project" value="UniProtKB-KW"/>
</dbReference>
<keyword evidence="5" id="KW-0067">ATP-binding</keyword>
<dbReference type="InterPro" id="IPR050306">
    <property type="entry name" value="PfkB_Carbo_kinase"/>
</dbReference>
<evidence type="ECO:0000313" key="8">
    <source>
        <dbReference type="Proteomes" id="UP000316621"/>
    </source>
</evidence>
<organism evidence="7 8">
    <name type="scientific">Papaver somniferum</name>
    <name type="common">Opium poppy</name>
    <dbReference type="NCBI Taxonomy" id="3469"/>
    <lineage>
        <taxon>Eukaryota</taxon>
        <taxon>Viridiplantae</taxon>
        <taxon>Streptophyta</taxon>
        <taxon>Embryophyta</taxon>
        <taxon>Tracheophyta</taxon>
        <taxon>Spermatophyta</taxon>
        <taxon>Magnoliopsida</taxon>
        <taxon>Ranunculales</taxon>
        <taxon>Papaveraceae</taxon>
        <taxon>Papaveroideae</taxon>
        <taxon>Papaver</taxon>
    </lineage>
</organism>
<dbReference type="Gene3D" id="2.20.150.10">
    <property type="entry name" value="putative 5-dehydro-2- deoxygluconokinase"/>
    <property type="match status" value="1"/>
</dbReference>
<dbReference type="InterPro" id="IPR029056">
    <property type="entry name" value="Ribokinase-like"/>
</dbReference>
<keyword evidence="4" id="KW-0418">Kinase</keyword>
<keyword evidence="3" id="KW-0547">Nucleotide-binding</keyword>
<sequence length="109" mass="11964">MFSDILKQNNVDNSGVCFDSKARTALAFVILRADGESEFMFFRNPSADMLLCESELNKDLLKKASVFHYGSVSLIEEPCRSTQLAVMKIAQKAGCILSYDPTLGITSGC</sequence>
<gene>
    <name evidence="7" type="ORF">C5167_000349</name>
</gene>
<dbReference type="EMBL" id="CM010723">
    <property type="protein sequence ID" value="RZC75898.1"/>
    <property type="molecule type" value="Genomic_DNA"/>
</dbReference>
<evidence type="ECO:0000313" key="7">
    <source>
        <dbReference type="EMBL" id="RZC75898.1"/>
    </source>
</evidence>
<dbReference type="SUPFAM" id="SSF53613">
    <property type="entry name" value="Ribokinase-like"/>
    <property type="match status" value="1"/>
</dbReference>
<evidence type="ECO:0000256" key="1">
    <source>
        <dbReference type="ARBA" id="ARBA00010688"/>
    </source>
</evidence>
<dbReference type="Proteomes" id="UP000316621">
    <property type="component" value="Chromosome 9"/>
</dbReference>
<dbReference type="InterPro" id="IPR023314">
    <property type="entry name" value="Myo_inos_IolC-like_sf"/>
</dbReference>
<dbReference type="PANTHER" id="PTHR43085">
    <property type="entry name" value="HEXOKINASE FAMILY MEMBER"/>
    <property type="match status" value="1"/>
</dbReference>
<dbReference type="InterPro" id="IPR011611">
    <property type="entry name" value="PfkB_dom"/>
</dbReference>
<keyword evidence="8" id="KW-1185">Reference proteome</keyword>
<keyword evidence="2" id="KW-0808">Transferase</keyword>
<accession>A0A4Y7KUQ2</accession>
<dbReference type="AlphaFoldDB" id="A0A4Y7KUQ2"/>
<evidence type="ECO:0000256" key="5">
    <source>
        <dbReference type="ARBA" id="ARBA00022840"/>
    </source>
</evidence>
<dbReference type="Gene3D" id="3.40.1190.20">
    <property type="match status" value="1"/>
</dbReference>
<dbReference type="PANTHER" id="PTHR43085:SF1">
    <property type="entry name" value="PSEUDOURIDINE KINASE-RELATED"/>
    <property type="match status" value="1"/>
</dbReference>
<dbReference type="GO" id="GO:0006000">
    <property type="term" value="P:fructose metabolic process"/>
    <property type="evidence" value="ECO:0007669"/>
    <property type="project" value="TreeGrafter"/>
</dbReference>
<evidence type="ECO:0000259" key="6">
    <source>
        <dbReference type="Pfam" id="PF00294"/>
    </source>
</evidence>
<evidence type="ECO:0000256" key="3">
    <source>
        <dbReference type="ARBA" id="ARBA00022741"/>
    </source>
</evidence>